<dbReference type="Proteomes" id="UP000187429">
    <property type="component" value="Unassembled WGS sequence"/>
</dbReference>
<evidence type="ECO:0000313" key="3">
    <source>
        <dbReference type="EMBL" id="OMJ14853.1"/>
    </source>
</evidence>
<dbReference type="AlphaFoldDB" id="A0A1R1XJT6"/>
<name>A0A1R1XJT6_9FUNG</name>
<gene>
    <name evidence="3" type="ORF">AYI69_g8418</name>
</gene>
<keyword evidence="1" id="KW-0812">Transmembrane</keyword>
<feature type="signal peptide" evidence="2">
    <location>
        <begin position="1"/>
        <end position="18"/>
    </location>
</feature>
<keyword evidence="1" id="KW-0472">Membrane</keyword>
<evidence type="ECO:0000256" key="2">
    <source>
        <dbReference type="SAM" id="SignalP"/>
    </source>
</evidence>
<keyword evidence="2" id="KW-0732">Signal</keyword>
<keyword evidence="1" id="KW-1133">Transmembrane helix</keyword>
<accession>A0A1R1XJT6</accession>
<dbReference type="EMBL" id="LSSM01004459">
    <property type="protein sequence ID" value="OMJ14853.1"/>
    <property type="molecule type" value="Genomic_DNA"/>
</dbReference>
<keyword evidence="4" id="KW-1185">Reference proteome</keyword>
<comment type="caution">
    <text evidence="3">The sequence shown here is derived from an EMBL/GenBank/DDBJ whole genome shotgun (WGS) entry which is preliminary data.</text>
</comment>
<feature type="chain" id="PRO_5012028701" evidence="2">
    <location>
        <begin position="19"/>
        <end position="154"/>
    </location>
</feature>
<evidence type="ECO:0000313" key="4">
    <source>
        <dbReference type="Proteomes" id="UP000187429"/>
    </source>
</evidence>
<feature type="transmembrane region" description="Helical" evidence="1">
    <location>
        <begin position="126"/>
        <end position="148"/>
    </location>
</feature>
<protein>
    <submittedName>
        <fullName evidence="3">Uncharacterized protein</fullName>
    </submittedName>
</protein>
<reference evidence="4" key="1">
    <citation type="submission" date="2017-01" db="EMBL/GenBank/DDBJ databases">
        <authorList>
            <person name="Wang Y."/>
            <person name="White M."/>
            <person name="Kvist S."/>
            <person name="Moncalvo J.-M."/>
        </authorList>
    </citation>
    <scope>NUCLEOTIDE SEQUENCE [LARGE SCALE GENOMIC DNA]</scope>
    <source>
        <strain evidence="4">ID-206-W2</strain>
    </source>
</reference>
<organism evidence="3 4">
    <name type="scientific">Smittium culicis</name>
    <dbReference type="NCBI Taxonomy" id="133412"/>
    <lineage>
        <taxon>Eukaryota</taxon>
        <taxon>Fungi</taxon>
        <taxon>Fungi incertae sedis</taxon>
        <taxon>Zoopagomycota</taxon>
        <taxon>Kickxellomycotina</taxon>
        <taxon>Harpellomycetes</taxon>
        <taxon>Harpellales</taxon>
        <taxon>Legeriomycetaceae</taxon>
        <taxon>Smittium</taxon>
    </lineage>
</organism>
<evidence type="ECO:0000256" key="1">
    <source>
        <dbReference type="SAM" id="Phobius"/>
    </source>
</evidence>
<sequence>PSVLHLLPILALFPICQLRQLRPQHSSPHLLPLRAISPPPSFRPHHHLRLSFLVNHTPFVPPLFPSSPRPLPHLPFRLLGTLCPFSHHLRHHSLSGLLYPSPPPSSSSFYLPCRSDNIFIACHLHLLFYFFFIVLTLLPIFFHIKFLARVDRRL</sequence>
<proteinExistence type="predicted"/>
<feature type="non-terminal residue" evidence="3">
    <location>
        <position position="1"/>
    </location>
</feature>